<keyword evidence="3" id="KW-1185">Reference proteome</keyword>
<dbReference type="OrthoDB" id="10363266at2759"/>
<dbReference type="SUPFAM" id="SSF47473">
    <property type="entry name" value="EF-hand"/>
    <property type="match status" value="1"/>
</dbReference>
<dbReference type="GO" id="GO:0005509">
    <property type="term" value="F:calcium ion binding"/>
    <property type="evidence" value="ECO:0007669"/>
    <property type="project" value="InterPro"/>
</dbReference>
<accession>A0A812T3Y9</accession>
<dbReference type="PROSITE" id="PS50222">
    <property type="entry name" value="EF_HAND_2"/>
    <property type="match status" value="1"/>
</dbReference>
<gene>
    <name evidence="2" type="primary">ube2z</name>
    <name evidence="2" type="ORF">SNEC2469_LOCUS14547</name>
</gene>
<sequence length="102" mass="11156">MLQSEVDAIFNAFDQNKDGGLSREEFEKALAAHRLQQVIPEPAAVPVYGPPRTAPGAIQTEVHANMQAAETFNMGVPVYQAPTVAPVYRATAIQQQLHHAQY</sequence>
<reference evidence="2" key="1">
    <citation type="submission" date="2021-02" db="EMBL/GenBank/DDBJ databases">
        <authorList>
            <person name="Dougan E. K."/>
            <person name="Rhodes N."/>
            <person name="Thang M."/>
            <person name="Chan C."/>
        </authorList>
    </citation>
    <scope>NUCLEOTIDE SEQUENCE</scope>
</reference>
<protein>
    <submittedName>
        <fullName evidence="2">Ube2z protein</fullName>
    </submittedName>
</protein>
<dbReference type="Pfam" id="PF00036">
    <property type="entry name" value="EF-hand_1"/>
    <property type="match status" value="1"/>
</dbReference>
<dbReference type="EMBL" id="CAJNJA010023327">
    <property type="protein sequence ID" value="CAE7509493.1"/>
    <property type="molecule type" value="Genomic_DNA"/>
</dbReference>
<evidence type="ECO:0000313" key="3">
    <source>
        <dbReference type="Proteomes" id="UP000601435"/>
    </source>
</evidence>
<proteinExistence type="predicted"/>
<feature type="domain" description="EF-hand" evidence="1">
    <location>
        <begin position="1"/>
        <end position="36"/>
    </location>
</feature>
<dbReference type="InterPro" id="IPR002048">
    <property type="entry name" value="EF_hand_dom"/>
</dbReference>
<evidence type="ECO:0000259" key="1">
    <source>
        <dbReference type="PROSITE" id="PS50222"/>
    </source>
</evidence>
<evidence type="ECO:0000313" key="2">
    <source>
        <dbReference type="EMBL" id="CAE7509493.1"/>
    </source>
</evidence>
<organism evidence="2 3">
    <name type="scientific">Symbiodinium necroappetens</name>
    <dbReference type="NCBI Taxonomy" id="1628268"/>
    <lineage>
        <taxon>Eukaryota</taxon>
        <taxon>Sar</taxon>
        <taxon>Alveolata</taxon>
        <taxon>Dinophyceae</taxon>
        <taxon>Suessiales</taxon>
        <taxon>Symbiodiniaceae</taxon>
        <taxon>Symbiodinium</taxon>
    </lineage>
</organism>
<feature type="non-terminal residue" evidence="2">
    <location>
        <position position="1"/>
    </location>
</feature>
<name>A0A812T3Y9_9DINO</name>
<comment type="caution">
    <text evidence="2">The sequence shown here is derived from an EMBL/GenBank/DDBJ whole genome shotgun (WGS) entry which is preliminary data.</text>
</comment>
<dbReference type="AlphaFoldDB" id="A0A812T3Y9"/>
<dbReference type="SMART" id="SM00054">
    <property type="entry name" value="EFh"/>
    <property type="match status" value="1"/>
</dbReference>
<dbReference type="Proteomes" id="UP000601435">
    <property type="component" value="Unassembled WGS sequence"/>
</dbReference>
<dbReference type="InterPro" id="IPR011992">
    <property type="entry name" value="EF-hand-dom_pair"/>
</dbReference>
<dbReference type="Gene3D" id="1.10.238.10">
    <property type="entry name" value="EF-hand"/>
    <property type="match status" value="1"/>
</dbReference>